<name>A0A8H4REK8_9HELO</name>
<dbReference type="EMBL" id="JAAMPI010000999">
    <property type="protein sequence ID" value="KAF4627264.1"/>
    <property type="molecule type" value="Genomic_DNA"/>
</dbReference>
<proteinExistence type="predicted"/>
<keyword evidence="3" id="KW-1185">Reference proteome</keyword>
<feature type="region of interest" description="Disordered" evidence="1">
    <location>
        <begin position="299"/>
        <end position="335"/>
    </location>
</feature>
<evidence type="ECO:0000313" key="3">
    <source>
        <dbReference type="Proteomes" id="UP000566819"/>
    </source>
</evidence>
<reference evidence="2 3" key="1">
    <citation type="submission" date="2020-03" db="EMBL/GenBank/DDBJ databases">
        <title>Draft Genome Sequence of Cudoniella acicularis.</title>
        <authorList>
            <person name="Buettner E."/>
            <person name="Kellner H."/>
        </authorList>
    </citation>
    <scope>NUCLEOTIDE SEQUENCE [LARGE SCALE GENOMIC DNA]</scope>
    <source>
        <strain evidence="2 3">DSM 108380</strain>
    </source>
</reference>
<dbReference type="AlphaFoldDB" id="A0A8H4REK8"/>
<evidence type="ECO:0000313" key="2">
    <source>
        <dbReference type="EMBL" id="KAF4627264.1"/>
    </source>
</evidence>
<evidence type="ECO:0000256" key="1">
    <source>
        <dbReference type="SAM" id="MobiDB-lite"/>
    </source>
</evidence>
<feature type="compositionally biased region" description="Basic and acidic residues" evidence="1">
    <location>
        <begin position="313"/>
        <end position="329"/>
    </location>
</feature>
<accession>A0A8H4REK8</accession>
<dbReference type="Proteomes" id="UP000566819">
    <property type="component" value="Unassembled WGS sequence"/>
</dbReference>
<sequence>MSHDDLFERAAVNLYTRADRRYRAQVKGAASVSPKANLTTIEVAILTIYFKRTCSCLTSEKGGIFVEAPKHTYIRMSTSSGRKGSCERCGHMLNEHAQGRDSKCTKCKKPFEICQAFIHGSDGGWRLCYIPCSCGEKYYPDKAKPARPLAPHEYMTNHPGYRPLPPDEEYEDTPEGIADCSALLQEESWSVGHGRADSGSSDELSWDKARIEREMGSIEGIVGGLDKTHIEVGKAMSKWSSWAWSKEHEQCVRRRETSPSEWEYDYQVLSGEWSVWTWSESWGQYERAAKGPDGNWIYDHEPSLTDTGKGKGKAKDSIKKSKGNEEKDLASPSDTSKGLLVKTVKAKKKKGCLLFH</sequence>
<protein>
    <submittedName>
        <fullName evidence="2">Uncharacterized protein</fullName>
    </submittedName>
</protein>
<organism evidence="2 3">
    <name type="scientific">Cudoniella acicularis</name>
    <dbReference type="NCBI Taxonomy" id="354080"/>
    <lineage>
        <taxon>Eukaryota</taxon>
        <taxon>Fungi</taxon>
        <taxon>Dikarya</taxon>
        <taxon>Ascomycota</taxon>
        <taxon>Pezizomycotina</taxon>
        <taxon>Leotiomycetes</taxon>
        <taxon>Helotiales</taxon>
        <taxon>Tricladiaceae</taxon>
        <taxon>Cudoniella</taxon>
    </lineage>
</organism>
<dbReference type="OrthoDB" id="3540493at2759"/>
<comment type="caution">
    <text evidence="2">The sequence shown here is derived from an EMBL/GenBank/DDBJ whole genome shotgun (WGS) entry which is preliminary data.</text>
</comment>
<gene>
    <name evidence="2" type="ORF">G7Y89_g10891</name>
</gene>